<evidence type="ECO:0000313" key="2">
    <source>
        <dbReference type="Proteomes" id="UP000054516"/>
    </source>
</evidence>
<organism evidence="1">
    <name type="scientific">Rosellinia necatrix</name>
    <name type="common">White root-rot fungus</name>
    <dbReference type="NCBI Taxonomy" id="77044"/>
    <lineage>
        <taxon>Eukaryota</taxon>
        <taxon>Fungi</taxon>
        <taxon>Dikarya</taxon>
        <taxon>Ascomycota</taxon>
        <taxon>Pezizomycotina</taxon>
        <taxon>Sordariomycetes</taxon>
        <taxon>Xylariomycetidae</taxon>
        <taxon>Xylariales</taxon>
        <taxon>Xylariaceae</taxon>
        <taxon>Rosellinia</taxon>
    </lineage>
</organism>
<dbReference type="SMART" id="SM00855">
    <property type="entry name" value="PGAM"/>
    <property type="match status" value="1"/>
</dbReference>
<protein>
    <submittedName>
        <fullName evidence="1">Putative phosphoglycerate mutase</fullName>
    </submittedName>
</protein>
<dbReference type="Pfam" id="PF00300">
    <property type="entry name" value="His_Phos_1"/>
    <property type="match status" value="1"/>
</dbReference>
<dbReference type="OMA" id="HGLGVHN"/>
<dbReference type="GO" id="GO:0016791">
    <property type="term" value="F:phosphatase activity"/>
    <property type="evidence" value="ECO:0007669"/>
    <property type="project" value="TreeGrafter"/>
</dbReference>
<dbReference type="PANTHER" id="PTHR48100">
    <property type="entry name" value="BROAD-SPECIFICITY PHOSPHATASE YOR283W-RELATED"/>
    <property type="match status" value="1"/>
</dbReference>
<dbReference type="InterPro" id="IPR050275">
    <property type="entry name" value="PGM_Phosphatase"/>
</dbReference>
<accession>A0A1W2TME5</accession>
<dbReference type="SUPFAM" id="SSF53254">
    <property type="entry name" value="Phosphoglycerate mutase-like"/>
    <property type="match status" value="1"/>
</dbReference>
<keyword evidence="2" id="KW-1185">Reference proteome</keyword>
<proteinExistence type="predicted"/>
<dbReference type="PANTHER" id="PTHR48100:SF1">
    <property type="entry name" value="HISTIDINE PHOSPHATASE FAMILY PROTEIN-RELATED"/>
    <property type="match status" value="1"/>
</dbReference>
<reference evidence="1" key="1">
    <citation type="submission" date="2016-03" db="EMBL/GenBank/DDBJ databases">
        <title>Draft genome sequence of Rosellinia necatrix.</title>
        <authorList>
            <person name="Kanematsu S."/>
        </authorList>
    </citation>
    <scope>NUCLEOTIDE SEQUENCE [LARGE SCALE GENOMIC DNA]</scope>
    <source>
        <strain evidence="1">W97</strain>
    </source>
</reference>
<dbReference type="InterPro" id="IPR029033">
    <property type="entry name" value="His_PPase_superfam"/>
</dbReference>
<sequence>MSAETKYFNYEAVSGFFQFDRSPTGPDYRATTTPNLGLISRPYETDSYFDPTNEKTQWERFMYYLKTQNIRGRGRILYKLIFYIRHGEGYHNAKKAEVGREEWDAHWCRLDGDGKLIWFDASLTERGKQQAQALNRFWRESIRNPKIPLPQAYYTSPHARCLETTKIVYSGLDGSVGFSSAPIVKEGLRERSGYRSCNQRQTKSWIASHYPLYEVEGSFAEQDELWRPDEREPTTNVERRAKAVLDEIFKDSSKCVLSITAHSLLVRALHTVTKHPDIGVAPGAMVPLLIRAEAV</sequence>
<dbReference type="CDD" id="cd07067">
    <property type="entry name" value="HP_PGM_like"/>
    <property type="match status" value="1"/>
</dbReference>
<dbReference type="Gene3D" id="3.40.50.1240">
    <property type="entry name" value="Phosphoglycerate mutase-like"/>
    <property type="match status" value="1"/>
</dbReference>
<dbReference type="Proteomes" id="UP000054516">
    <property type="component" value="Unassembled WGS sequence"/>
</dbReference>
<dbReference type="GO" id="GO:0005737">
    <property type="term" value="C:cytoplasm"/>
    <property type="evidence" value="ECO:0007669"/>
    <property type="project" value="TreeGrafter"/>
</dbReference>
<dbReference type="AlphaFoldDB" id="A0A1W2TME5"/>
<dbReference type="InterPro" id="IPR013078">
    <property type="entry name" value="His_Pase_superF_clade-1"/>
</dbReference>
<dbReference type="OrthoDB" id="496981at2759"/>
<dbReference type="EMBL" id="DF977483">
    <property type="protein sequence ID" value="GAP89507.1"/>
    <property type="molecule type" value="Genomic_DNA"/>
</dbReference>
<name>A0A1W2TME5_ROSNE</name>
<evidence type="ECO:0000313" key="1">
    <source>
        <dbReference type="EMBL" id="GAP89507.1"/>
    </source>
</evidence>
<gene>
    <name evidence="1" type="ORF">SAMD00023353_3800230</name>
</gene>